<dbReference type="RefSeq" id="WP_074463075.1">
    <property type="nucleotide sequence ID" value="NZ_FMUR01000017.1"/>
</dbReference>
<protein>
    <submittedName>
        <fullName evidence="1">Uncharacterized protein</fullName>
    </submittedName>
</protein>
<dbReference type="OrthoDB" id="6649701at2"/>
<dbReference type="Proteomes" id="UP000183047">
    <property type="component" value="Unassembled WGS sequence"/>
</dbReference>
<accession>A0A1G5FZM5</accession>
<keyword evidence="2" id="KW-1185">Reference proteome</keyword>
<gene>
    <name evidence="1" type="ORF">SAMN02910451_02651</name>
</gene>
<evidence type="ECO:0000313" key="2">
    <source>
        <dbReference type="Proteomes" id="UP000183047"/>
    </source>
</evidence>
<reference evidence="2" key="1">
    <citation type="submission" date="2016-10" db="EMBL/GenBank/DDBJ databases">
        <authorList>
            <person name="Varghese N."/>
            <person name="Submissions S."/>
        </authorList>
    </citation>
    <scope>NUCLEOTIDE SEQUENCE [LARGE SCALE GENOMIC DNA]</scope>
    <source>
        <strain evidence="2">XBD2006</strain>
    </source>
</reference>
<proteinExistence type="predicted"/>
<sequence>MRQEAKYNEFYLINDDREHYLYELYCIDNEEYLRKYDGNMYCPMCRKAQLSRVRGKKSIFLRTNHGQEHGIVDGEVCEYAFDRKTVIETEKHIIDLKETNRLGAKLNTIMLQLKKKDVVRDSSNIMLEAKRPTISKSSSSSQTHAKRLITPKYSFLNWGINTPQDHLIIAYGDVYICVGNTTKEYTYLRLYADETKTRLLTSFAKPYRTKISDGYYHVVSVGTCIKKDKYYNFKIYDYFNGLLIEPIKII</sequence>
<evidence type="ECO:0000313" key="1">
    <source>
        <dbReference type="EMBL" id="SCY44802.1"/>
    </source>
</evidence>
<name>A0A1G5FZM5_9FIRM</name>
<dbReference type="AlphaFoldDB" id="A0A1G5FZM5"/>
<organism evidence="1 2">
    <name type="scientific">Butyrivibrio hungatei</name>
    <dbReference type="NCBI Taxonomy" id="185008"/>
    <lineage>
        <taxon>Bacteria</taxon>
        <taxon>Bacillati</taxon>
        <taxon>Bacillota</taxon>
        <taxon>Clostridia</taxon>
        <taxon>Lachnospirales</taxon>
        <taxon>Lachnospiraceae</taxon>
        <taxon>Butyrivibrio</taxon>
    </lineage>
</organism>
<dbReference type="EMBL" id="FMUR01000017">
    <property type="protein sequence ID" value="SCY44802.1"/>
    <property type="molecule type" value="Genomic_DNA"/>
</dbReference>